<accession>A0A9P1CWR0</accession>
<dbReference type="EMBL" id="CAMXCT010002668">
    <property type="protein sequence ID" value="CAI3999674.1"/>
    <property type="molecule type" value="Genomic_DNA"/>
</dbReference>
<dbReference type="EMBL" id="CAMXCT020002668">
    <property type="protein sequence ID" value="CAL1153049.1"/>
    <property type="molecule type" value="Genomic_DNA"/>
</dbReference>
<evidence type="ECO:0000313" key="2">
    <source>
        <dbReference type="EMBL" id="CAL4786986.1"/>
    </source>
</evidence>
<sequence length="515" mass="55011">MLSVAFAELWPLDPLDGENEAFWLALAEAAAAKSLAGQLSAADAANCGVAFAATQLPAEQLTAALQLSKYAEDVDLSPQTCCALLLTHGYAGLWAPRFLEAMTKQIPDLLWQATDSIVCRWALATYLSGGRLSEPLREAVASHVLRQAKALEAGDESDEASLIASCQGAAALLVPEMSTGAEAPRDGSFWLEVTGPSSAIFHCARATDADSRAAGAQLARQLVQVKPRLGRLLQRLSENTNAQSAQSGARLAGLSALLLPSVKAPAEKELPKTLSAARRLSAFLRRFVAPRFPAPATASAVTQFGTVVVLQPAIEAKVSRVVFIVDDSVTAMYPGEDDAGLRRHPDAELCGYLLAKEGVLVLRLWFDEVGAICAEDAGPQGNAQHPAITVESAEPPPFASWLLGVIPELAQRLKMVQGEPGGVMQERTAVFSANGRAPELHRSEAALRRLLEVVEGDVRGGSVWAFGAAEGRAAKDDLWPTHGDLKRQVVWKWWCNPRHYAISAKDPKGRTSPLR</sequence>
<reference evidence="1" key="1">
    <citation type="submission" date="2022-10" db="EMBL/GenBank/DDBJ databases">
        <authorList>
            <person name="Chen Y."/>
            <person name="Dougan E. K."/>
            <person name="Chan C."/>
            <person name="Rhodes N."/>
            <person name="Thang M."/>
        </authorList>
    </citation>
    <scope>NUCLEOTIDE SEQUENCE</scope>
</reference>
<organism evidence="1">
    <name type="scientific">Cladocopium goreaui</name>
    <dbReference type="NCBI Taxonomy" id="2562237"/>
    <lineage>
        <taxon>Eukaryota</taxon>
        <taxon>Sar</taxon>
        <taxon>Alveolata</taxon>
        <taxon>Dinophyceae</taxon>
        <taxon>Suessiales</taxon>
        <taxon>Symbiodiniaceae</taxon>
        <taxon>Cladocopium</taxon>
    </lineage>
</organism>
<evidence type="ECO:0000313" key="1">
    <source>
        <dbReference type="EMBL" id="CAI3999674.1"/>
    </source>
</evidence>
<dbReference type="AlphaFoldDB" id="A0A9P1CWR0"/>
<gene>
    <name evidence="1" type="ORF">C1SCF055_LOCUS25852</name>
</gene>
<proteinExistence type="predicted"/>
<evidence type="ECO:0000313" key="3">
    <source>
        <dbReference type="Proteomes" id="UP001152797"/>
    </source>
</evidence>
<comment type="caution">
    <text evidence="1">The sequence shown here is derived from an EMBL/GenBank/DDBJ whole genome shotgun (WGS) entry which is preliminary data.</text>
</comment>
<keyword evidence="3" id="KW-1185">Reference proteome</keyword>
<dbReference type="EMBL" id="CAMXCT030002668">
    <property type="protein sequence ID" value="CAL4786986.1"/>
    <property type="molecule type" value="Genomic_DNA"/>
</dbReference>
<name>A0A9P1CWR0_9DINO</name>
<protein>
    <submittedName>
        <fullName evidence="1">Uncharacterized protein</fullName>
    </submittedName>
</protein>
<reference evidence="2 3" key="2">
    <citation type="submission" date="2024-05" db="EMBL/GenBank/DDBJ databases">
        <authorList>
            <person name="Chen Y."/>
            <person name="Shah S."/>
            <person name="Dougan E. K."/>
            <person name="Thang M."/>
            <person name="Chan C."/>
        </authorList>
    </citation>
    <scope>NUCLEOTIDE SEQUENCE [LARGE SCALE GENOMIC DNA]</scope>
</reference>
<dbReference type="Proteomes" id="UP001152797">
    <property type="component" value="Unassembled WGS sequence"/>
</dbReference>